<sequence>MDIGNWGDQQKTNKGIGSAHFGNVCSYLTTFLWNLWIRLGVKVLRSKNSDFVVLSVLDSLTLFYDFFLRRVRVYYPRLLLLLLCSVKPCNILLFP</sequence>
<keyword evidence="1" id="KW-0472">Membrane</keyword>
<name>A0A559LGD8_FUSOC</name>
<proteinExistence type="predicted"/>
<organism evidence="2 3">
    <name type="scientific">Fusarium oxysporum f. sp. cubense</name>
    <dbReference type="NCBI Taxonomy" id="61366"/>
    <lineage>
        <taxon>Eukaryota</taxon>
        <taxon>Fungi</taxon>
        <taxon>Dikarya</taxon>
        <taxon>Ascomycota</taxon>
        <taxon>Pezizomycotina</taxon>
        <taxon>Sordariomycetes</taxon>
        <taxon>Hypocreomycetidae</taxon>
        <taxon>Hypocreales</taxon>
        <taxon>Nectriaceae</taxon>
        <taxon>Fusarium</taxon>
        <taxon>Fusarium oxysporum species complex</taxon>
    </lineage>
</organism>
<reference evidence="2 3" key="1">
    <citation type="journal article" date="2019" name="Microbiol. Resour. Announc.">
        <title>High-quality draft genome sequence of Fusarium oxysporum f. sp. cubense strain 160527, a causal agent of Panama disease.</title>
        <authorList>
            <person name="Asai S."/>
            <person name="Ayukawa Y."/>
            <person name="Gan P."/>
            <person name="Masuda S."/>
            <person name="Komatsu K."/>
            <person name="Shirasu K."/>
            <person name="Arie T."/>
        </authorList>
    </citation>
    <scope>NUCLEOTIDE SEQUENCE [LARGE SCALE GENOMIC DNA]</scope>
    <source>
        <strain evidence="2 3">160527</strain>
    </source>
</reference>
<feature type="transmembrane region" description="Helical" evidence="1">
    <location>
        <begin position="20"/>
        <end position="39"/>
    </location>
</feature>
<evidence type="ECO:0000313" key="3">
    <source>
        <dbReference type="Proteomes" id="UP000320707"/>
    </source>
</evidence>
<protein>
    <submittedName>
        <fullName evidence="2">Uncharacterized protein</fullName>
    </submittedName>
</protein>
<keyword evidence="1" id="KW-0812">Transmembrane</keyword>
<evidence type="ECO:0000256" key="1">
    <source>
        <dbReference type="SAM" id="Phobius"/>
    </source>
</evidence>
<dbReference type="EMBL" id="SRMI01000004">
    <property type="protein sequence ID" value="TVY72837.1"/>
    <property type="molecule type" value="Genomic_DNA"/>
</dbReference>
<dbReference type="Proteomes" id="UP000320707">
    <property type="component" value="Unassembled WGS sequence"/>
</dbReference>
<keyword evidence="1" id="KW-1133">Transmembrane helix</keyword>
<gene>
    <name evidence="2" type="ORF">Focb16_v012800</name>
</gene>
<accession>A0A559LGD8</accession>
<dbReference type="AlphaFoldDB" id="A0A559LGD8"/>
<comment type="caution">
    <text evidence="2">The sequence shown here is derived from an EMBL/GenBank/DDBJ whole genome shotgun (WGS) entry which is preliminary data.</text>
</comment>
<evidence type="ECO:0000313" key="2">
    <source>
        <dbReference type="EMBL" id="TVY72837.1"/>
    </source>
</evidence>